<keyword evidence="2" id="KW-1185">Reference proteome</keyword>
<protein>
    <submittedName>
        <fullName evidence="1">Uncharacterized protein</fullName>
    </submittedName>
</protein>
<accession>A0A1G8KN26</accession>
<name>A0A1G8KN26_9PSED</name>
<organism evidence="1 2">
    <name type="scientific">Pseudomonas panipatensis</name>
    <dbReference type="NCBI Taxonomy" id="428992"/>
    <lineage>
        <taxon>Bacteria</taxon>
        <taxon>Pseudomonadati</taxon>
        <taxon>Pseudomonadota</taxon>
        <taxon>Gammaproteobacteria</taxon>
        <taxon>Pseudomonadales</taxon>
        <taxon>Pseudomonadaceae</taxon>
        <taxon>Pseudomonas</taxon>
    </lineage>
</organism>
<dbReference type="Proteomes" id="UP000199636">
    <property type="component" value="Unassembled WGS sequence"/>
</dbReference>
<dbReference type="STRING" id="428992.SAMN05216272_109146"/>
<dbReference type="EMBL" id="FNDS01000009">
    <property type="protein sequence ID" value="SDI44793.1"/>
    <property type="molecule type" value="Genomic_DNA"/>
</dbReference>
<dbReference type="AlphaFoldDB" id="A0A1G8KN26"/>
<reference evidence="2" key="1">
    <citation type="submission" date="2016-10" db="EMBL/GenBank/DDBJ databases">
        <authorList>
            <person name="Varghese N."/>
            <person name="Submissions S."/>
        </authorList>
    </citation>
    <scope>NUCLEOTIDE SEQUENCE [LARGE SCALE GENOMIC DNA]</scope>
    <source>
        <strain evidence="2">CCM 7469</strain>
    </source>
</reference>
<evidence type="ECO:0000313" key="1">
    <source>
        <dbReference type="EMBL" id="SDI44793.1"/>
    </source>
</evidence>
<sequence length="31" mass="3460">MHSLGFKVTIGDHLARSVRGVSCAPPRRVRR</sequence>
<evidence type="ECO:0000313" key="2">
    <source>
        <dbReference type="Proteomes" id="UP000199636"/>
    </source>
</evidence>
<gene>
    <name evidence="1" type="ORF">SAMN05216272_109146</name>
</gene>
<proteinExistence type="predicted"/>